<dbReference type="EC" id="1.1.1.169" evidence="4"/>
<dbReference type="InterPro" id="IPR013332">
    <property type="entry name" value="KPR_N"/>
</dbReference>
<gene>
    <name evidence="7" type="ORF">WMO62_12775</name>
</gene>
<dbReference type="Gene3D" id="3.40.50.720">
    <property type="entry name" value="NAD(P)-binding Rossmann-like Domain"/>
    <property type="match status" value="1"/>
</dbReference>
<keyword evidence="8" id="KW-1185">Reference proteome</keyword>
<sequence>MKEIKNVSIIGMGALGVMYGSHLAHHMGFDHVTYIMDEKRYEKYKGSTVTCNGEELSFTCVPASQAVPADLVIVAVKSTGLTEALDTMKNCIGPDTVILSVMNGISSEEIIGERYGAEHMIYAVAQGMDAMKFGAELTYSKMGVLCIGARLESQQEGLDRVCCLFDRTELPYVREKDILHRLWSKFMLNVGVNQTCMVYSCTYGDVWRPGKERDTMIGAMREVIAVANAEGIDLSESDLEEYDRIIRTLRADGTPSMGQDRIARRHSEVEMFAGTVIRRGQKAGIPTPVNQWLYDQVQEIEKSY</sequence>
<comment type="pathway">
    <text evidence="4">Cofactor biosynthesis; (R)-pantothenate biosynthesis; (R)-pantoate from 3-methyl-2-oxobutanoate: step 2/2.</text>
</comment>
<evidence type="ECO:0000313" key="7">
    <source>
        <dbReference type="EMBL" id="MEQ2579684.1"/>
    </source>
</evidence>
<evidence type="ECO:0000256" key="1">
    <source>
        <dbReference type="ARBA" id="ARBA00007870"/>
    </source>
</evidence>
<comment type="similarity">
    <text evidence="1 4">Belongs to the ketopantoate reductase family.</text>
</comment>
<evidence type="ECO:0000259" key="6">
    <source>
        <dbReference type="Pfam" id="PF08546"/>
    </source>
</evidence>
<keyword evidence="3 4" id="KW-0560">Oxidoreductase</keyword>
<evidence type="ECO:0000313" key="8">
    <source>
        <dbReference type="Proteomes" id="UP001470288"/>
    </source>
</evidence>
<dbReference type="InterPro" id="IPR003710">
    <property type="entry name" value="ApbA"/>
</dbReference>
<organism evidence="7 8">
    <name type="scientific">Hominiventricola aquisgranensis</name>
    <dbReference type="NCBI Taxonomy" id="3133164"/>
    <lineage>
        <taxon>Bacteria</taxon>
        <taxon>Bacillati</taxon>
        <taxon>Bacillota</taxon>
        <taxon>Clostridia</taxon>
        <taxon>Lachnospirales</taxon>
        <taxon>Lachnospiraceae</taxon>
        <taxon>Hominiventricola</taxon>
    </lineage>
</organism>
<dbReference type="RefSeq" id="WP_349144874.1">
    <property type="nucleotide sequence ID" value="NZ_JBBMFC010000025.1"/>
</dbReference>
<dbReference type="PANTHER" id="PTHR21708">
    <property type="entry name" value="PROBABLE 2-DEHYDROPANTOATE 2-REDUCTASE"/>
    <property type="match status" value="1"/>
</dbReference>
<keyword evidence="2 4" id="KW-0521">NADP</keyword>
<dbReference type="SUPFAM" id="SSF51735">
    <property type="entry name" value="NAD(P)-binding Rossmann-fold domains"/>
    <property type="match status" value="1"/>
</dbReference>
<dbReference type="PANTHER" id="PTHR21708:SF26">
    <property type="entry name" value="2-DEHYDROPANTOATE 2-REDUCTASE"/>
    <property type="match status" value="1"/>
</dbReference>
<comment type="caution">
    <text evidence="7">The sequence shown here is derived from an EMBL/GenBank/DDBJ whole genome shotgun (WGS) entry which is preliminary data.</text>
</comment>
<evidence type="ECO:0000256" key="4">
    <source>
        <dbReference type="RuleBase" id="RU362068"/>
    </source>
</evidence>
<dbReference type="Proteomes" id="UP001470288">
    <property type="component" value="Unassembled WGS sequence"/>
</dbReference>
<dbReference type="InterPro" id="IPR036291">
    <property type="entry name" value="NAD(P)-bd_dom_sf"/>
</dbReference>
<name>A0ABV1I3A9_9FIRM</name>
<protein>
    <recommendedName>
        <fullName evidence="4">2-dehydropantoate 2-reductase</fullName>
        <ecNumber evidence="4">1.1.1.169</ecNumber>
    </recommendedName>
    <alternativeName>
        <fullName evidence="4">Ketopantoate reductase</fullName>
    </alternativeName>
</protein>
<accession>A0ABV1I3A9</accession>
<dbReference type="NCBIfam" id="TIGR00745">
    <property type="entry name" value="apbA_panE"/>
    <property type="match status" value="1"/>
</dbReference>
<reference evidence="7 8" key="1">
    <citation type="submission" date="2024-03" db="EMBL/GenBank/DDBJ databases">
        <title>Human intestinal bacterial collection.</title>
        <authorList>
            <person name="Pauvert C."/>
            <person name="Hitch T.C.A."/>
            <person name="Clavel T."/>
        </authorList>
    </citation>
    <scope>NUCLEOTIDE SEQUENCE [LARGE SCALE GENOMIC DNA]</scope>
    <source>
        <strain evidence="7 8">CLA-AA-H78B</strain>
    </source>
</reference>
<feature type="domain" description="Ketopantoate reductase C-terminal" evidence="6">
    <location>
        <begin position="177"/>
        <end position="301"/>
    </location>
</feature>
<evidence type="ECO:0000259" key="5">
    <source>
        <dbReference type="Pfam" id="PF02558"/>
    </source>
</evidence>
<dbReference type="InterPro" id="IPR013752">
    <property type="entry name" value="KPA_reductase"/>
</dbReference>
<proteinExistence type="inferred from homology"/>
<dbReference type="InterPro" id="IPR013328">
    <property type="entry name" value="6PGD_dom2"/>
</dbReference>
<evidence type="ECO:0000256" key="2">
    <source>
        <dbReference type="ARBA" id="ARBA00022857"/>
    </source>
</evidence>
<dbReference type="InterPro" id="IPR051402">
    <property type="entry name" value="KPR-Related"/>
</dbReference>
<evidence type="ECO:0000256" key="3">
    <source>
        <dbReference type="ARBA" id="ARBA00023002"/>
    </source>
</evidence>
<dbReference type="InterPro" id="IPR008927">
    <property type="entry name" value="6-PGluconate_DH-like_C_sf"/>
</dbReference>
<feature type="domain" description="Ketopantoate reductase N-terminal" evidence="5">
    <location>
        <begin position="8"/>
        <end position="125"/>
    </location>
</feature>
<dbReference type="EMBL" id="JBBMFC010000025">
    <property type="protein sequence ID" value="MEQ2579684.1"/>
    <property type="molecule type" value="Genomic_DNA"/>
</dbReference>
<dbReference type="Pfam" id="PF02558">
    <property type="entry name" value="ApbA"/>
    <property type="match status" value="1"/>
</dbReference>
<keyword evidence="4" id="KW-0566">Pantothenate biosynthesis</keyword>
<dbReference type="SUPFAM" id="SSF48179">
    <property type="entry name" value="6-phosphogluconate dehydrogenase C-terminal domain-like"/>
    <property type="match status" value="1"/>
</dbReference>
<dbReference type="Pfam" id="PF08546">
    <property type="entry name" value="ApbA_C"/>
    <property type="match status" value="1"/>
</dbReference>
<comment type="catalytic activity">
    <reaction evidence="4">
        <text>(R)-pantoate + NADP(+) = 2-dehydropantoate + NADPH + H(+)</text>
        <dbReference type="Rhea" id="RHEA:16233"/>
        <dbReference type="ChEBI" id="CHEBI:11561"/>
        <dbReference type="ChEBI" id="CHEBI:15378"/>
        <dbReference type="ChEBI" id="CHEBI:15980"/>
        <dbReference type="ChEBI" id="CHEBI:57783"/>
        <dbReference type="ChEBI" id="CHEBI:58349"/>
        <dbReference type="EC" id="1.1.1.169"/>
    </reaction>
</comment>
<comment type="function">
    <text evidence="4">Catalyzes the NADPH-dependent reduction of ketopantoate into pantoic acid.</text>
</comment>
<dbReference type="Gene3D" id="1.10.1040.10">
    <property type="entry name" value="N-(1-d-carboxylethyl)-l-norvaline Dehydrogenase, domain 2"/>
    <property type="match status" value="1"/>
</dbReference>